<dbReference type="GO" id="GO:0008233">
    <property type="term" value="F:peptidase activity"/>
    <property type="evidence" value="ECO:0007669"/>
    <property type="project" value="UniProtKB-KW"/>
</dbReference>
<keyword evidence="3" id="KW-0378">Hydrolase</keyword>
<accession>A0A0R3QDT6</accession>
<keyword evidence="1" id="KW-0645">Protease</keyword>
<dbReference type="PANTHER" id="PTHR43270:SF4">
    <property type="entry name" value="CARNOSINE DIPEPTIDASE 2, ISOFORM A"/>
    <property type="match status" value="1"/>
</dbReference>
<dbReference type="PANTHER" id="PTHR43270">
    <property type="entry name" value="BETA-ALA-HIS DIPEPTIDASE"/>
    <property type="match status" value="1"/>
</dbReference>
<reference evidence="4" key="1">
    <citation type="submission" date="2017-02" db="UniProtKB">
        <authorList>
            <consortium name="WormBaseParasite"/>
        </authorList>
    </citation>
    <scope>IDENTIFICATION</scope>
</reference>
<dbReference type="SUPFAM" id="SSF53187">
    <property type="entry name" value="Zn-dependent exopeptidases"/>
    <property type="match status" value="1"/>
</dbReference>
<dbReference type="WBParaSite" id="BTMF_0000452201-mRNA-1">
    <property type="protein sequence ID" value="BTMF_0000452201-mRNA-1"/>
    <property type="gene ID" value="BTMF_0000452201"/>
</dbReference>
<evidence type="ECO:0000256" key="2">
    <source>
        <dbReference type="ARBA" id="ARBA00022723"/>
    </source>
</evidence>
<evidence type="ECO:0000256" key="1">
    <source>
        <dbReference type="ARBA" id="ARBA00022670"/>
    </source>
</evidence>
<dbReference type="Gene3D" id="3.40.630.10">
    <property type="entry name" value="Zn peptidases"/>
    <property type="match status" value="1"/>
</dbReference>
<dbReference type="InterPro" id="IPR051458">
    <property type="entry name" value="Cyt/Met_Dipeptidase"/>
</dbReference>
<dbReference type="GO" id="GO:0006508">
    <property type="term" value="P:proteolysis"/>
    <property type="evidence" value="ECO:0007669"/>
    <property type="project" value="UniProtKB-KW"/>
</dbReference>
<dbReference type="STRING" id="42155.A0A0R3QDT6"/>
<sequence>LETLYKSEIPIRVNIKTPFMHSTDLKFCFEAMEESGSLGLEEILENKDTFLNNFNFTCISDSYWLGKTKPCISYDLRCPD</sequence>
<proteinExistence type="predicted"/>
<name>A0A0R3QDT6_9BILA</name>
<organism evidence="4">
    <name type="scientific">Brugia timori</name>
    <dbReference type="NCBI Taxonomy" id="42155"/>
    <lineage>
        <taxon>Eukaryota</taxon>
        <taxon>Metazoa</taxon>
        <taxon>Ecdysozoa</taxon>
        <taxon>Nematoda</taxon>
        <taxon>Chromadorea</taxon>
        <taxon>Rhabditida</taxon>
        <taxon>Spirurina</taxon>
        <taxon>Spiruromorpha</taxon>
        <taxon>Filarioidea</taxon>
        <taxon>Onchocercidae</taxon>
        <taxon>Brugia</taxon>
    </lineage>
</organism>
<dbReference type="GO" id="GO:0046872">
    <property type="term" value="F:metal ion binding"/>
    <property type="evidence" value="ECO:0007669"/>
    <property type="project" value="UniProtKB-KW"/>
</dbReference>
<protein>
    <submittedName>
        <fullName evidence="4">RNA-dependent RNA polymerase</fullName>
    </submittedName>
</protein>
<keyword evidence="2" id="KW-0479">Metal-binding</keyword>
<evidence type="ECO:0000313" key="4">
    <source>
        <dbReference type="WBParaSite" id="BTMF_0000452201-mRNA-1"/>
    </source>
</evidence>
<evidence type="ECO:0000256" key="3">
    <source>
        <dbReference type="ARBA" id="ARBA00022801"/>
    </source>
</evidence>
<dbReference type="AlphaFoldDB" id="A0A0R3QDT6"/>